<dbReference type="EMBL" id="CP026923">
    <property type="protein sequence ID" value="AVG23372.1"/>
    <property type="molecule type" value="Genomic_DNA"/>
</dbReference>
<organism evidence="2 3">
    <name type="scientific">Pontimonas salivibrio</name>
    <dbReference type="NCBI Taxonomy" id="1159327"/>
    <lineage>
        <taxon>Bacteria</taxon>
        <taxon>Bacillati</taxon>
        <taxon>Actinomycetota</taxon>
        <taxon>Actinomycetes</taxon>
        <taxon>Micrococcales</taxon>
        <taxon>Microbacteriaceae</taxon>
        <taxon>Pontimonas</taxon>
    </lineage>
</organism>
<protein>
    <submittedName>
        <fullName evidence="2">Uncharacterized protein</fullName>
    </submittedName>
</protein>
<evidence type="ECO:0000313" key="3">
    <source>
        <dbReference type="Proteomes" id="UP000243077"/>
    </source>
</evidence>
<dbReference type="AlphaFoldDB" id="A0A2L2BP28"/>
<accession>A0A2L2BP28</accession>
<evidence type="ECO:0000256" key="1">
    <source>
        <dbReference type="SAM" id="MobiDB-lite"/>
    </source>
</evidence>
<sequence>MITAPAEDQKPPRGATSPSSTDQATAVDLDLMLDQVLASLEHVAAEDSLCTLTGERVQAAKYFEGQVVALKELRRIRRTSLSPEADNQARLALIEQWSKRLRSHERSDLKWQSYLSGGRDALTAVS</sequence>
<feature type="region of interest" description="Disordered" evidence="1">
    <location>
        <begin position="1"/>
        <end position="24"/>
    </location>
</feature>
<proteinExistence type="predicted"/>
<reference evidence="2 3" key="1">
    <citation type="submission" date="2018-02" db="EMBL/GenBank/DDBJ databases">
        <title>Complete genome of the streamlined marine actinobacterium Pontimonas salivibrio CL-TW6 adapted to coastal planktonic lifestype.</title>
        <authorList>
            <person name="Cho B.C."/>
            <person name="Hardies S.C."/>
            <person name="Jang G.I."/>
            <person name="Hwang C.Y."/>
        </authorList>
    </citation>
    <scope>NUCLEOTIDE SEQUENCE [LARGE SCALE GENOMIC DNA]</scope>
    <source>
        <strain evidence="2 3">CL-TW6</strain>
    </source>
</reference>
<evidence type="ECO:0000313" key="2">
    <source>
        <dbReference type="EMBL" id="AVG23372.1"/>
    </source>
</evidence>
<gene>
    <name evidence="2" type="ORF">C3B54_11374</name>
</gene>
<dbReference type="RefSeq" id="WP_104912998.1">
    <property type="nucleotide sequence ID" value="NZ_CP026923.1"/>
</dbReference>
<name>A0A2L2BP28_9MICO</name>
<keyword evidence="3" id="KW-1185">Reference proteome</keyword>
<dbReference type="KEGG" id="psai:C3B54_11374"/>
<dbReference type="Proteomes" id="UP000243077">
    <property type="component" value="Chromosome"/>
</dbReference>